<evidence type="ECO:0000256" key="6">
    <source>
        <dbReference type="SAM" id="MobiDB-lite"/>
    </source>
</evidence>
<dbReference type="KEGG" id="nnu:104596852"/>
<dbReference type="AlphaFoldDB" id="A0A1U8Q5A5"/>
<evidence type="ECO:0000259" key="8">
    <source>
        <dbReference type="Pfam" id="PF23247"/>
    </source>
</evidence>
<dbReference type="SUPFAM" id="SSF52540">
    <property type="entry name" value="P-loop containing nucleoside triphosphate hydrolases"/>
    <property type="match status" value="1"/>
</dbReference>
<feature type="compositionally biased region" description="Acidic residues" evidence="6">
    <location>
        <begin position="1018"/>
        <end position="1027"/>
    </location>
</feature>
<dbReference type="Pfam" id="PF23247">
    <property type="entry name" value="LRR_RPS2"/>
    <property type="match status" value="1"/>
</dbReference>
<dbReference type="RefSeq" id="XP_010256481.1">
    <property type="nucleotide sequence ID" value="XM_010258179.2"/>
</dbReference>
<feature type="compositionally biased region" description="Low complexity" evidence="6">
    <location>
        <begin position="1093"/>
        <end position="1105"/>
    </location>
</feature>
<dbReference type="Gene3D" id="3.40.50.300">
    <property type="entry name" value="P-loop containing nucleotide triphosphate hydrolases"/>
    <property type="match status" value="1"/>
</dbReference>
<feature type="region of interest" description="Disordered" evidence="6">
    <location>
        <begin position="1017"/>
        <end position="1036"/>
    </location>
</feature>
<evidence type="ECO:0000256" key="5">
    <source>
        <dbReference type="SAM" id="Coils"/>
    </source>
</evidence>
<dbReference type="GO" id="GO:0043531">
    <property type="term" value="F:ADP binding"/>
    <property type="evidence" value="ECO:0007669"/>
    <property type="project" value="InterPro"/>
</dbReference>
<feature type="domain" description="Disease resistance protein At4g27190-like leucine-rich repeats" evidence="8">
    <location>
        <begin position="786"/>
        <end position="908"/>
    </location>
</feature>
<organism evidence="9 12">
    <name type="scientific">Nelumbo nucifera</name>
    <name type="common">Sacred lotus</name>
    <dbReference type="NCBI Taxonomy" id="4432"/>
    <lineage>
        <taxon>Eukaryota</taxon>
        <taxon>Viridiplantae</taxon>
        <taxon>Streptophyta</taxon>
        <taxon>Embryophyta</taxon>
        <taxon>Tracheophyta</taxon>
        <taxon>Spermatophyta</taxon>
        <taxon>Magnoliopsida</taxon>
        <taxon>Proteales</taxon>
        <taxon>Nelumbonaceae</taxon>
        <taxon>Nelumbo</taxon>
    </lineage>
</organism>
<dbReference type="Gene3D" id="3.80.10.10">
    <property type="entry name" value="Ribonuclease Inhibitor"/>
    <property type="match status" value="1"/>
</dbReference>
<feature type="coiled-coil region" evidence="5">
    <location>
        <begin position="43"/>
        <end position="77"/>
    </location>
</feature>
<keyword evidence="2" id="KW-0677">Repeat</keyword>
<dbReference type="SUPFAM" id="SSF52058">
    <property type="entry name" value="L domain-like"/>
    <property type="match status" value="1"/>
</dbReference>
<dbReference type="Gene3D" id="1.10.8.430">
    <property type="entry name" value="Helical domain of apoptotic protease-activating factors"/>
    <property type="match status" value="1"/>
</dbReference>
<dbReference type="FunFam" id="3.40.50.300:FF:001091">
    <property type="entry name" value="Probable disease resistance protein At1g61300"/>
    <property type="match status" value="1"/>
</dbReference>
<feature type="domain" description="NB-ARC" evidence="7">
    <location>
        <begin position="153"/>
        <end position="313"/>
    </location>
</feature>
<keyword evidence="5" id="KW-0175">Coiled coil</keyword>
<dbReference type="PANTHER" id="PTHR33463">
    <property type="entry name" value="NB-ARC DOMAIN-CONTAINING PROTEIN-RELATED"/>
    <property type="match status" value="1"/>
</dbReference>
<keyword evidence="4" id="KW-0067">ATP-binding</keyword>
<reference evidence="10 11" key="1">
    <citation type="submission" date="2025-04" db="UniProtKB">
        <authorList>
            <consortium name="RefSeq"/>
        </authorList>
    </citation>
    <scope>IDENTIFICATION</scope>
</reference>
<dbReference type="GeneID" id="104596852"/>
<dbReference type="PANTHER" id="PTHR33463:SF218">
    <property type="entry name" value="DISEASE RESISTANCE PROTEIN RPS2-LIKE"/>
    <property type="match status" value="1"/>
</dbReference>
<dbReference type="InterPro" id="IPR027417">
    <property type="entry name" value="P-loop_NTPase"/>
</dbReference>
<dbReference type="GO" id="GO:0005524">
    <property type="term" value="F:ATP binding"/>
    <property type="evidence" value="ECO:0007669"/>
    <property type="project" value="UniProtKB-KW"/>
</dbReference>
<evidence type="ECO:0000256" key="2">
    <source>
        <dbReference type="ARBA" id="ARBA00022737"/>
    </source>
</evidence>
<evidence type="ECO:0000256" key="4">
    <source>
        <dbReference type="ARBA" id="ARBA00022840"/>
    </source>
</evidence>
<accession>A0A1U8Q5A5</accession>
<dbReference type="GO" id="GO:0006952">
    <property type="term" value="P:defense response"/>
    <property type="evidence" value="ECO:0007669"/>
    <property type="project" value="UniProtKB-KW"/>
</dbReference>
<dbReference type="eggNOG" id="KOG4658">
    <property type="taxonomic scope" value="Eukaryota"/>
</dbReference>
<protein>
    <submittedName>
        <fullName evidence="10 11">Probable disease resistance protein At4g27220 isoform X1</fullName>
    </submittedName>
</protein>
<evidence type="ECO:0000313" key="10">
    <source>
        <dbReference type="RefSeq" id="XP_010256481.1"/>
    </source>
</evidence>
<dbReference type="PRINTS" id="PR00364">
    <property type="entry name" value="DISEASERSIST"/>
</dbReference>
<gene>
    <name evidence="10 11 12" type="primary">LOC104596852</name>
</gene>
<dbReference type="InterPro" id="IPR002182">
    <property type="entry name" value="NB-ARC"/>
</dbReference>
<evidence type="ECO:0000313" key="12">
    <source>
        <dbReference type="RefSeq" id="XP_019053235.1"/>
    </source>
</evidence>
<dbReference type="RefSeq" id="XP_019053235.1">
    <property type="nucleotide sequence ID" value="XM_019197690.1"/>
</dbReference>
<sequence>MVSVVSSFVLGKAKDVLIGIAEDWVKDKVKDKVGYLLDSKGKIEELKVVREEIQKAVKEAEKKGEDVKDEVQNLLIDMEGIMENWNKLRTESNYEPSSLHSIYTLSKEAVEKMKSIDELLPKKLYSVSNPAPLPTMESIYKGDFKVFESTKLTMDKVMEALKDENIHVIGVYGMGGVGKTSLAKEVGKQVEKEKLFDKVVMAVVSQEPNHKEMQGQIADMLGLKFEEESVMGRALKLSRRLEKVGSILVILDDIWAKLELKELGIPFDGNNMGCKILFTTRRQDVCHAMKTQADIPLSILSEDDAWDLFRRNAGDVVENDALIRDVAKDVAKECGGLPIAIVTVAGALRDKRDRQEWDYARRELRLSEFQNIEDLDLKVRSCLKWSYDYLRDLEAQRLFLHCCLFPEDYAIYIEDLILYSFGVGLLKNAETIEDARCRTRRIVKKLKASSLLLQGWDEESIKMHDVVRDVAIHIASNKGEHDELFLVRGGNLEEWPTMESTADYTAISLIYHRIRKLPNSLEFSKLRTLVLRRAYVQMEIPDTFFQGMMALRSLDMSFNYGLHILPSSIQWLTNLRTLNLQECIILEDISMLGNLKGLVILNLSGCEYIEGLPENMAQLTNLRSLNLTGASGIKIIPPNVISCWSQLEELLMDSSFKDWEIEGISGGGGHGCKARLAELNALRRLTSLQVEIKDPRSLPDDFVFQDLGVFHIDINFRDSYDYRIEKVLRIKGLRTQEKELCIKGIRTQKIKTVFSNQLKKTKVLRLQDCEGLNLCGCSDIEDFPSRALFSNLNILDLKECKSLRSIFSPINTRNLQQLEDLRVEGCDSLEEIFVEEEGGDKIVLPKLKTLFLSKLPSLTSICGNRNPSDWPSLELVDIYCCPNLRGIFSRATTQSLLQLKKLEVHNCDSLEEIFVKEGEGEAVVDKIALPQLRTLHLKHLPSLTSIYGNKNPSDWPSLELVYIHECPSLLHFPFQRQRNAPNLKTITISSVELSRKKLRQKYQELEAEFGELLRLVSEEEEEEEEEDVRSNYNDVNDVRQNNEVEIDLNSIDFFAMSSMESLQQLDELRQSDEPLLELKLFEPPSKKQKLHPSSSTASTSNSHRN</sequence>
<proteinExistence type="inferred from homology"/>
<dbReference type="OrthoDB" id="1898799at2759"/>
<dbReference type="InterPro" id="IPR050905">
    <property type="entry name" value="Plant_NBS-LRR"/>
</dbReference>
<dbReference type="OMA" id="ICIKRES"/>
<evidence type="ECO:0000313" key="11">
    <source>
        <dbReference type="RefSeq" id="XP_010256482.1"/>
    </source>
</evidence>
<keyword evidence="4" id="KW-0547">Nucleotide-binding</keyword>
<evidence type="ECO:0000256" key="3">
    <source>
        <dbReference type="ARBA" id="ARBA00022821"/>
    </source>
</evidence>
<feature type="region of interest" description="Disordered" evidence="6">
    <location>
        <begin position="1076"/>
        <end position="1105"/>
    </location>
</feature>
<evidence type="ECO:0000256" key="1">
    <source>
        <dbReference type="ARBA" id="ARBA00008894"/>
    </source>
</evidence>
<dbReference type="InterPro" id="IPR032675">
    <property type="entry name" value="LRR_dom_sf"/>
</dbReference>
<evidence type="ECO:0000313" key="9">
    <source>
        <dbReference type="Proteomes" id="UP000189703"/>
    </source>
</evidence>
<dbReference type="Gene3D" id="1.10.10.10">
    <property type="entry name" value="Winged helix-like DNA-binding domain superfamily/Winged helix DNA-binding domain"/>
    <property type="match status" value="1"/>
</dbReference>
<keyword evidence="3" id="KW-0611">Plant defense</keyword>
<dbReference type="InterPro" id="IPR042197">
    <property type="entry name" value="Apaf_helical"/>
</dbReference>
<comment type="similarity">
    <text evidence="1">Belongs to the disease resistance NB-LRR family.</text>
</comment>
<evidence type="ECO:0000259" key="7">
    <source>
        <dbReference type="Pfam" id="PF00931"/>
    </source>
</evidence>
<dbReference type="RefSeq" id="XP_010256482.1">
    <property type="nucleotide sequence ID" value="XM_010258180.2"/>
</dbReference>
<keyword evidence="9" id="KW-1185">Reference proteome</keyword>
<dbReference type="Pfam" id="PF00931">
    <property type="entry name" value="NB-ARC"/>
    <property type="match status" value="1"/>
</dbReference>
<dbReference type="InterPro" id="IPR036388">
    <property type="entry name" value="WH-like_DNA-bd_sf"/>
</dbReference>
<name>A0A1U8Q5A5_NELNU</name>
<dbReference type="InterPro" id="IPR057135">
    <property type="entry name" value="At4g27190-like_LRR"/>
</dbReference>
<dbReference type="Proteomes" id="UP000189703">
    <property type="component" value="Unplaced"/>
</dbReference>